<dbReference type="CDD" id="cd15832">
    <property type="entry name" value="SNAP"/>
    <property type="match status" value="1"/>
</dbReference>
<dbReference type="InterPro" id="IPR000744">
    <property type="entry name" value="NSF_attach"/>
</dbReference>
<comment type="function">
    <text evidence="7">Required for vesicular transport between the endoplasmic reticulum and the Golgi apparatus.</text>
</comment>
<evidence type="ECO:0000313" key="8">
    <source>
        <dbReference type="EMBL" id="KAK3285763.1"/>
    </source>
</evidence>
<sequence>MSDAAAKAEAQVAKAAKTLKGWSFFGMGSKYEDAAELYEKAANNFKLAKMWDEAALTFLKLADVHFKLESKHEAASAFVDAANAYKKTDQLRAVDCLEKAIDQYTDMGRLSMAAKHHKDVGEILENEGDFQKSMFHFEQAADLYAGEEQSSTSNTCKLKVAQFSAQLELWQKAVEIYEAVALQSLDNNLLKFSVKNYLLNAGLCKVLTEGPTGELIGTSNALQRYKEMDPSFGDTRECKFISDIVAAVEEGDTNAFRDVVTEFDSMSRLDQWKTKVLLKIKALCEAREGVADGDEDLT</sequence>
<dbReference type="GO" id="GO:0035494">
    <property type="term" value="P:SNARE complex disassembly"/>
    <property type="evidence" value="ECO:0007669"/>
    <property type="project" value="TreeGrafter"/>
</dbReference>
<comment type="similarity">
    <text evidence="2 7">Belongs to the SNAP family.</text>
</comment>
<evidence type="ECO:0000256" key="1">
    <source>
        <dbReference type="ARBA" id="ARBA00004170"/>
    </source>
</evidence>
<evidence type="ECO:0000256" key="3">
    <source>
        <dbReference type="ARBA" id="ARBA00022448"/>
    </source>
</evidence>
<keyword evidence="4 7" id="KW-0931">ER-Golgi transport</keyword>
<accession>A0AAE0GX13</accession>
<dbReference type="EMBL" id="LGRX02001647">
    <property type="protein sequence ID" value="KAK3285763.1"/>
    <property type="molecule type" value="Genomic_DNA"/>
</dbReference>
<comment type="caution">
    <text evidence="8">The sequence shown here is derived from an EMBL/GenBank/DDBJ whole genome shotgun (WGS) entry which is preliminary data.</text>
</comment>
<dbReference type="InterPro" id="IPR011990">
    <property type="entry name" value="TPR-like_helical_dom_sf"/>
</dbReference>
<dbReference type="PANTHER" id="PTHR13768:SF8">
    <property type="entry name" value="ALPHA-SOLUBLE NSF ATTACHMENT PROTEIN"/>
    <property type="match status" value="1"/>
</dbReference>
<organism evidence="8 9">
    <name type="scientific">Cymbomonas tetramitiformis</name>
    <dbReference type="NCBI Taxonomy" id="36881"/>
    <lineage>
        <taxon>Eukaryota</taxon>
        <taxon>Viridiplantae</taxon>
        <taxon>Chlorophyta</taxon>
        <taxon>Pyramimonadophyceae</taxon>
        <taxon>Pyramimonadales</taxon>
        <taxon>Pyramimonadaceae</taxon>
        <taxon>Cymbomonas</taxon>
    </lineage>
</organism>
<dbReference type="PANTHER" id="PTHR13768">
    <property type="entry name" value="SOLUBLE NSF ATTACHMENT PROTEIN SNAP"/>
    <property type="match status" value="1"/>
</dbReference>
<evidence type="ECO:0000256" key="5">
    <source>
        <dbReference type="ARBA" id="ARBA00022927"/>
    </source>
</evidence>
<gene>
    <name evidence="8" type="ORF">CYMTET_6647</name>
</gene>
<reference evidence="8 9" key="1">
    <citation type="journal article" date="2015" name="Genome Biol. Evol.">
        <title>Comparative Genomics of a Bacterivorous Green Alga Reveals Evolutionary Causalities and Consequences of Phago-Mixotrophic Mode of Nutrition.</title>
        <authorList>
            <person name="Burns J.A."/>
            <person name="Paasch A."/>
            <person name="Narechania A."/>
            <person name="Kim E."/>
        </authorList>
    </citation>
    <scope>NUCLEOTIDE SEQUENCE [LARGE SCALE GENOMIC DNA]</scope>
    <source>
        <strain evidence="8 9">PLY_AMNH</strain>
    </source>
</reference>
<evidence type="ECO:0008006" key="10">
    <source>
        <dbReference type="Google" id="ProtNLM"/>
    </source>
</evidence>
<dbReference type="SUPFAM" id="SSF48452">
    <property type="entry name" value="TPR-like"/>
    <property type="match status" value="1"/>
</dbReference>
<dbReference type="Gene3D" id="1.25.40.10">
    <property type="entry name" value="Tetratricopeptide repeat domain"/>
    <property type="match status" value="1"/>
</dbReference>
<evidence type="ECO:0000313" key="9">
    <source>
        <dbReference type="Proteomes" id="UP001190700"/>
    </source>
</evidence>
<evidence type="ECO:0000256" key="7">
    <source>
        <dbReference type="RuleBase" id="RU367013"/>
    </source>
</evidence>
<evidence type="ECO:0000256" key="6">
    <source>
        <dbReference type="ARBA" id="ARBA00023136"/>
    </source>
</evidence>
<keyword evidence="6 7" id="KW-0472">Membrane</keyword>
<comment type="subcellular location">
    <subcellularLocation>
        <location evidence="1 7">Membrane</location>
        <topology evidence="1 7">Peripheral membrane protein</topology>
    </subcellularLocation>
</comment>
<dbReference type="GO" id="GO:0005774">
    <property type="term" value="C:vacuolar membrane"/>
    <property type="evidence" value="ECO:0007669"/>
    <property type="project" value="TreeGrafter"/>
</dbReference>
<proteinExistence type="inferred from homology"/>
<dbReference type="Pfam" id="PF14938">
    <property type="entry name" value="SNAP"/>
    <property type="match status" value="1"/>
</dbReference>
<evidence type="ECO:0000256" key="2">
    <source>
        <dbReference type="ARBA" id="ARBA00010050"/>
    </source>
</evidence>
<keyword evidence="3 7" id="KW-0813">Transport</keyword>
<dbReference type="GO" id="GO:0031201">
    <property type="term" value="C:SNARE complex"/>
    <property type="evidence" value="ECO:0007669"/>
    <property type="project" value="TreeGrafter"/>
</dbReference>
<dbReference type="GO" id="GO:0006886">
    <property type="term" value="P:intracellular protein transport"/>
    <property type="evidence" value="ECO:0007669"/>
    <property type="project" value="UniProtKB-UniRule"/>
</dbReference>
<dbReference type="PRINTS" id="PR00448">
    <property type="entry name" value="NSFATTACHMNT"/>
</dbReference>
<name>A0AAE0GX13_9CHLO</name>
<dbReference type="Proteomes" id="UP001190700">
    <property type="component" value="Unassembled WGS sequence"/>
</dbReference>
<keyword evidence="5 7" id="KW-0653">Protein transport</keyword>
<dbReference type="GO" id="GO:0019905">
    <property type="term" value="F:syntaxin binding"/>
    <property type="evidence" value="ECO:0007669"/>
    <property type="project" value="TreeGrafter"/>
</dbReference>
<protein>
    <recommendedName>
        <fullName evidence="10">Alpha-soluble NSF attachment protein</fullName>
    </recommendedName>
</protein>
<dbReference type="FunFam" id="1.25.40.10:FF:000049">
    <property type="entry name" value="Alpha-soluble NSF attachment protein-like"/>
    <property type="match status" value="1"/>
</dbReference>
<dbReference type="AlphaFoldDB" id="A0AAE0GX13"/>
<dbReference type="GO" id="GO:0005483">
    <property type="term" value="F:soluble NSF attachment protein activity"/>
    <property type="evidence" value="ECO:0007669"/>
    <property type="project" value="UniProtKB-ARBA"/>
</dbReference>
<evidence type="ECO:0000256" key="4">
    <source>
        <dbReference type="ARBA" id="ARBA00022892"/>
    </source>
</evidence>
<keyword evidence="9" id="KW-1185">Reference proteome</keyword>